<reference evidence="3 4" key="1">
    <citation type="submission" date="2019-06" db="EMBL/GenBank/DDBJ databases">
        <authorList>
            <person name="Palmer J.M."/>
        </authorList>
    </citation>
    <scope>NUCLEOTIDE SEQUENCE [LARGE SCALE GENOMIC DNA]</scope>
    <source>
        <strain evidence="3 4">TWF788</strain>
    </source>
</reference>
<feature type="region of interest" description="Disordered" evidence="1">
    <location>
        <begin position="330"/>
        <end position="364"/>
    </location>
</feature>
<evidence type="ECO:0000313" key="3">
    <source>
        <dbReference type="EMBL" id="KAF3192627.1"/>
    </source>
</evidence>
<keyword evidence="2" id="KW-1133">Transmembrane helix</keyword>
<protein>
    <submittedName>
        <fullName evidence="3">Uncharacterized protein</fullName>
    </submittedName>
</protein>
<sequence>MSSIHPSHSSPAGEGHNSASEPASPINNPFEQTTPIDNTFEKTTSREKPSEAATSQENPSESSDNNNKMGTVTSKLIPDISDIIDEEVRNFKRNKNKNKKIVKFEDAPDLGELRIPDRDRFPRRKSKAQKARDLKNAVEEDYDDNWLTESESDGETSGNGKKFGSSKAHRAASRRRLAALNARQRIFKDDLKERKNMPVLPEEENRFIDRSFRHGLQDSIKGWKDVRFFTTKETASDLRLDHAFSGPRGPPRGSRTEYQGPPTTYRDLPRRACKPHAATWPEIKELLQKRGMDTKEFEERGREEEGRLIQLLRLHEEGRRAKRAGVKYDDFGDELGDSDEDDDHDVEHHSGESSDEEEAGEIPPPVMTGWDYVNPLNWSLDLVPEWVQDFFIWAQQAEHLYDDDTDWCQIIFMMVIFWLGGLFTLLIVWVMSRAMMATGQWRMDEPGHPVPI</sequence>
<feature type="compositionally biased region" description="Basic and acidic residues" evidence="1">
    <location>
        <begin position="102"/>
        <end position="120"/>
    </location>
</feature>
<feature type="transmembrane region" description="Helical" evidence="2">
    <location>
        <begin position="410"/>
        <end position="432"/>
    </location>
</feature>
<feature type="compositionally biased region" description="Basic and acidic residues" evidence="1">
    <location>
        <begin position="39"/>
        <end position="50"/>
    </location>
</feature>
<dbReference type="Proteomes" id="UP000479691">
    <property type="component" value="Unassembled WGS sequence"/>
</dbReference>
<gene>
    <name evidence="3" type="ORF">TWF788_000236</name>
</gene>
<feature type="compositionally biased region" description="Basic residues" evidence="1">
    <location>
        <begin position="91"/>
        <end position="101"/>
    </location>
</feature>
<feature type="compositionally biased region" description="Polar residues" evidence="1">
    <location>
        <begin position="1"/>
        <end position="10"/>
    </location>
</feature>
<feature type="compositionally biased region" description="Acidic residues" evidence="1">
    <location>
        <begin position="139"/>
        <end position="154"/>
    </location>
</feature>
<dbReference type="EMBL" id="JAABOE010000001">
    <property type="protein sequence ID" value="KAF3192627.1"/>
    <property type="molecule type" value="Genomic_DNA"/>
</dbReference>
<name>A0A7C8Q4F7_ORBOL</name>
<evidence type="ECO:0000313" key="4">
    <source>
        <dbReference type="Proteomes" id="UP000479691"/>
    </source>
</evidence>
<feature type="compositionally biased region" description="Basic residues" evidence="1">
    <location>
        <begin position="167"/>
        <end position="177"/>
    </location>
</feature>
<feature type="compositionally biased region" description="Polar residues" evidence="1">
    <location>
        <begin position="17"/>
        <end position="37"/>
    </location>
</feature>
<feature type="compositionally biased region" description="Polar residues" evidence="1">
    <location>
        <begin position="52"/>
        <end position="74"/>
    </location>
</feature>
<keyword evidence="2" id="KW-0812">Transmembrane</keyword>
<feature type="region of interest" description="Disordered" evidence="1">
    <location>
        <begin position="1"/>
        <end position="177"/>
    </location>
</feature>
<proteinExistence type="predicted"/>
<dbReference type="AlphaFoldDB" id="A0A7C8Q4F7"/>
<keyword evidence="2" id="KW-0472">Membrane</keyword>
<comment type="caution">
    <text evidence="3">The sequence shown here is derived from an EMBL/GenBank/DDBJ whole genome shotgun (WGS) entry which is preliminary data.</text>
</comment>
<evidence type="ECO:0000256" key="2">
    <source>
        <dbReference type="SAM" id="Phobius"/>
    </source>
</evidence>
<feature type="compositionally biased region" description="Acidic residues" evidence="1">
    <location>
        <begin position="331"/>
        <end position="344"/>
    </location>
</feature>
<accession>A0A7C8Q4F7</accession>
<organism evidence="3 4">
    <name type="scientific">Orbilia oligospora</name>
    <name type="common">Nematode-trapping fungus</name>
    <name type="synonym">Arthrobotrys oligospora</name>
    <dbReference type="NCBI Taxonomy" id="2813651"/>
    <lineage>
        <taxon>Eukaryota</taxon>
        <taxon>Fungi</taxon>
        <taxon>Dikarya</taxon>
        <taxon>Ascomycota</taxon>
        <taxon>Pezizomycotina</taxon>
        <taxon>Orbiliomycetes</taxon>
        <taxon>Orbiliales</taxon>
        <taxon>Orbiliaceae</taxon>
        <taxon>Orbilia</taxon>
    </lineage>
</organism>
<evidence type="ECO:0000256" key="1">
    <source>
        <dbReference type="SAM" id="MobiDB-lite"/>
    </source>
</evidence>
<feature type="region of interest" description="Disordered" evidence="1">
    <location>
        <begin position="239"/>
        <end position="269"/>
    </location>
</feature>